<dbReference type="EC" id="4.4.1.13" evidence="2"/>
<evidence type="ECO:0000259" key="6">
    <source>
        <dbReference type="Pfam" id="PF00155"/>
    </source>
</evidence>
<proteinExistence type="inferred from homology"/>
<dbReference type="InterPro" id="IPR004839">
    <property type="entry name" value="Aminotransferase_I/II_large"/>
</dbReference>
<dbReference type="Gene3D" id="3.40.640.10">
    <property type="entry name" value="Type I PLP-dependent aspartate aminotransferase-like (Major domain)"/>
    <property type="match status" value="1"/>
</dbReference>
<dbReference type="GO" id="GO:0008483">
    <property type="term" value="F:transaminase activity"/>
    <property type="evidence" value="ECO:0007669"/>
    <property type="project" value="UniProtKB-KW"/>
</dbReference>
<dbReference type="CDD" id="cd00609">
    <property type="entry name" value="AAT_like"/>
    <property type="match status" value="1"/>
</dbReference>
<dbReference type="SUPFAM" id="SSF53383">
    <property type="entry name" value="PLP-dependent transferases"/>
    <property type="match status" value="1"/>
</dbReference>
<comment type="similarity">
    <text evidence="5">Belongs to the class-II pyridoxal-phosphate-dependent aminotransferase family. MalY/PatB cystathionine beta-lyase subfamily.</text>
</comment>
<dbReference type="InterPro" id="IPR051798">
    <property type="entry name" value="Class-II_PLP-Dep_Aminotrans"/>
</dbReference>
<keyword evidence="7" id="KW-0032">Aminotransferase</keyword>
<comment type="caution">
    <text evidence="7">The sequence shown here is derived from an EMBL/GenBank/DDBJ whole genome shotgun (WGS) entry which is preliminary data.</text>
</comment>
<evidence type="ECO:0000256" key="2">
    <source>
        <dbReference type="ARBA" id="ARBA00012224"/>
    </source>
</evidence>
<keyword evidence="3" id="KW-0663">Pyridoxal phosphate</keyword>
<evidence type="ECO:0000256" key="3">
    <source>
        <dbReference type="ARBA" id="ARBA00022898"/>
    </source>
</evidence>
<dbReference type="Pfam" id="PF00155">
    <property type="entry name" value="Aminotran_1_2"/>
    <property type="match status" value="1"/>
</dbReference>
<dbReference type="PANTHER" id="PTHR43525">
    <property type="entry name" value="PROTEIN MALY"/>
    <property type="match status" value="1"/>
</dbReference>
<evidence type="ECO:0000313" key="7">
    <source>
        <dbReference type="EMBL" id="MCF8590495.1"/>
    </source>
</evidence>
<dbReference type="PANTHER" id="PTHR43525:SF2">
    <property type="entry name" value="CYSTATHIONINE BETA-LYASE-RELATED"/>
    <property type="match status" value="1"/>
</dbReference>
<reference evidence="7 8" key="1">
    <citation type="submission" date="2022-01" db="EMBL/GenBank/DDBJ databases">
        <authorList>
            <person name="Huang Y."/>
        </authorList>
    </citation>
    <scope>NUCLEOTIDE SEQUENCE [LARGE SCALE GENOMIC DNA]</scope>
    <source>
        <strain evidence="7 8">HY366</strain>
    </source>
</reference>
<evidence type="ECO:0000256" key="1">
    <source>
        <dbReference type="ARBA" id="ARBA00001933"/>
    </source>
</evidence>
<dbReference type="Proteomes" id="UP001200110">
    <property type="component" value="Unassembled WGS sequence"/>
</dbReference>
<keyword evidence="4" id="KW-0456">Lyase</keyword>
<dbReference type="InterPro" id="IPR015421">
    <property type="entry name" value="PyrdxlP-dep_Trfase_major"/>
</dbReference>
<evidence type="ECO:0000256" key="4">
    <source>
        <dbReference type="ARBA" id="ARBA00023239"/>
    </source>
</evidence>
<evidence type="ECO:0000256" key="5">
    <source>
        <dbReference type="ARBA" id="ARBA00037974"/>
    </source>
</evidence>
<dbReference type="InterPro" id="IPR015424">
    <property type="entry name" value="PyrdxlP-dep_Trfase"/>
</dbReference>
<gene>
    <name evidence="7" type="ORF">L5G33_18725</name>
</gene>
<evidence type="ECO:0000313" key="8">
    <source>
        <dbReference type="Proteomes" id="UP001200110"/>
    </source>
</evidence>
<keyword evidence="7" id="KW-0808">Transferase</keyword>
<feature type="domain" description="Aminotransferase class I/classII large" evidence="6">
    <location>
        <begin position="58"/>
        <end position="385"/>
    </location>
</feature>
<accession>A0ABS9IY37</accession>
<dbReference type="Gene3D" id="3.90.1150.10">
    <property type="entry name" value="Aspartate Aminotransferase, domain 1"/>
    <property type="match status" value="1"/>
</dbReference>
<sequence length="391" mass="41254">MVDSPFEQLSVDALRRRTSLKWRTYPPDVLPLWVAEMDVLPAEPVAAVLRQALELGDTGYPSGARAYAEALAGFARRRWGWDGVDVDSAQIVPDVMLGIVEVLKLVTEPGSSVVVNTPVYPPFFAFTEHADRRVVGAPLGTDGRIDVAALEAAFRDTAPAAFLLANPHNPTGAVHTVDELVAVAALAREYGVRVIVDEIHAPLVLPGATFTPYLSVDGTEDAFVVTSASKAWNLPGVKAALAIAGTAGADDLRRMPEEVSHGPSHFGVLAHTAAYTDGEPWLNALLAALAANRELVGRLLAEHLPTVGYTPPDGTYLAWLDCRPLGFGDDATPGAVADVAGPARAFLDQSRVALSSGHAFGPGGGGHVRLNFATSQAILTEAVTRMGRVLP</sequence>
<comment type="cofactor">
    <cofactor evidence="1">
        <name>pyridoxal 5'-phosphate</name>
        <dbReference type="ChEBI" id="CHEBI:597326"/>
    </cofactor>
</comment>
<dbReference type="EMBL" id="JAKKOR010000014">
    <property type="protein sequence ID" value="MCF8590495.1"/>
    <property type="molecule type" value="Genomic_DNA"/>
</dbReference>
<dbReference type="InterPro" id="IPR015422">
    <property type="entry name" value="PyrdxlP-dep_Trfase_small"/>
</dbReference>
<dbReference type="RefSeq" id="WP_236999780.1">
    <property type="nucleotide sequence ID" value="NZ_JAKKOR010000014.1"/>
</dbReference>
<name>A0ABS9IY37_9ACTN</name>
<keyword evidence="8" id="KW-1185">Reference proteome</keyword>
<organism evidence="7 8">
    <name type="scientific">Gordonia liuliyuniae</name>
    <dbReference type="NCBI Taxonomy" id="2911517"/>
    <lineage>
        <taxon>Bacteria</taxon>
        <taxon>Bacillati</taxon>
        <taxon>Actinomycetota</taxon>
        <taxon>Actinomycetes</taxon>
        <taxon>Mycobacteriales</taxon>
        <taxon>Gordoniaceae</taxon>
        <taxon>Gordonia</taxon>
    </lineage>
</organism>
<protein>
    <recommendedName>
        <fullName evidence="2">cysteine-S-conjugate beta-lyase</fullName>
        <ecNumber evidence="2">4.4.1.13</ecNumber>
    </recommendedName>
</protein>